<keyword evidence="4 7" id="KW-0812">Transmembrane</keyword>
<evidence type="ECO:0000259" key="8">
    <source>
        <dbReference type="Pfam" id="PF02397"/>
    </source>
</evidence>
<comment type="subcellular location">
    <subcellularLocation>
        <location evidence="1">Membrane</location>
        <topology evidence="1">Multi-pass membrane protein</topology>
    </subcellularLocation>
</comment>
<name>A0A5P2G2C8_9BACT</name>
<keyword evidence="3 9" id="KW-0808">Transferase</keyword>
<dbReference type="InterPro" id="IPR003362">
    <property type="entry name" value="Bact_transf"/>
</dbReference>
<dbReference type="KEGG" id="arac:E0W69_004640"/>
<dbReference type="RefSeq" id="WP_131328867.1">
    <property type="nucleotide sequence ID" value="NZ_CP044016.1"/>
</dbReference>
<accession>A0A5P2G2C8</accession>
<evidence type="ECO:0000256" key="2">
    <source>
        <dbReference type="ARBA" id="ARBA00006464"/>
    </source>
</evidence>
<evidence type="ECO:0000256" key="6">
    <source>
        <dbReference type="ARBA" id="ARBA00023136"/>
    </source>
</evidence>
<dbReference type="OrthoDB" id="9808602at2"/>
<dbReference type="InterPro" id="IPR017475">
    <property type="entry name" value="EPS_sugar_tfrase"/>
</dbReference>
<feature type="transmembrane region" description="Helical" evidence="7">
    <location>
        <begin position="47"/>
        <end position="67"/>
    </location>
</feature>
<dbReference type="NCBIfam" id="TIGR03025">
    <property type="entry name" value="EPS_sugtrans"/>
    <property type="match status" value="1"/>
</dbReference>
<evidence type="ECO:0000313" key="9">
    <source>
        <dbReference type="EMBL" id="QES87980.1"/>
    </source>
</evidence>
<dbReference type="PANTHER" id="PTHR30576:SF0">
    <property type="entry name" value="UNDECAPRENYL-PHOSPHATE N-ACETYLGALACTOSAMINYL 1-PHOSPHATE TRANSFERASE-RELATED"/>
    <property type="match status" value="1"/>
</dbReference>
<dbReference type="EMBL" id="CP044016">
    <property type="protein sequence ID" value="QES87980.1"/>
    <property type="molecule type" value="Genomic_DNA"/>
</dbReference>
<dbReference type="Proteomes" id="UP000292424">
    <property type="component" value="Chromosome"/>
</dbReference>
<dbReference type="Pfam" id="PF02397">
    <property type="entry name" value="Bac_transf"/>
    <property type="match status" value="1"/>
</dbReference>
<keyword evidence="6 7" id="KW-0472">Membrane</keyword>
<feature type="transmembrane region" description="Helical" evidence="7">
    <location>
        <begin position="12"/>
        <end position="35"/>
    </location>
</feature>
<keyword evidence="10" id="KW-1185">Reference proteome</keyword>
<keyword evidence="5 7" id="KW-1133">Transmembrane helix</keyword>
<dbReference type="PANTHER" id="PTHR30576">
    <property type="entry name" value="COLANIC BIOSYNTHESIS UDP-GLUCOSE LIPID CARRIER TRANSFERASE"/>
    <property type="match status" value="1"/>
</dbReference>
<evidence type="ECO:0000256" key="7">
    <source>
        <dbReference type="SAM" id="Phobius"/>
    </source>
</evidence>
<proteinExistence type="inferred from homology"/>
<evidence type="ECO:0000256" key="3">
    <source>
        <dbReference type="ARBA" id="ARBA00022679"/>
    </source>
</evidence>
<evidence type="ECO:0000313" key="10">
    <source>
        <dbReference type="Proteomes" id="UP000292424"/>
    </source>
</evidence>
<sequence length="468" mass="54417">MKDRKTELSAFVLRLSDFFILNLSFLIGILLTYIIKSTLPKLSLLDILVYNILWLFFSSIFKLYSFSTLRNTVIILRQTFKVVLSHFVLFAFYFLFVYYFYSEKRMWFLIGNIASLLIFVTISRIYLTYLMEFVADKANLNRNCAIIGKNSLGNSLQHFFGENEHLYTFKRFLDDDLNSMVNANASQVSGASILEFVNTLQLQGIDEVYSTVPITPLMSKIYTAAENNCIKLHFVSKSELSGSSLSVRHIDNISSSDFKVYSLRNEPLNSLRNRIKKRAFDFAFSSFVILFILSWLYPIIGLIIKLSSPGPILFKQERSGKDNKPFYCYKFRSMKVNKDSDSMQATKNDSRLTKFGAFMRKTSLDELPQFFNVWKGEMSIVGPRPHMLKHTDQYKTLIDKYLVRQFLKPGITGWAQVNGFRGETKELILMEKRVEHDIWYMENWSLMLDVRIVFMTVINVAKGEPEAY</sequence>
<dbReference type="GO" id="GO:0016020">
    <property type="term" value="C:membrane"/>
    <property type="evidence" value="ECO:0007669"/>
    <property type="project" value="UniProtKB-SubCell"/>
</dbReference>
<feature type="transmembrane region" description="Helical" evidence="7">
    <location>
        <begin position="79"/>
        <end position="101"/>
    </location>
</feature>
<organism evidence="9 10">
    <name type="scientific">Rhizosphaericola mali</name>
    <dbReference type="NCBI Taxonomy" id="2545455"/>
    <lineage>
        <taxon>Bacteria</taxon>
        <taxon>Pseudomonadati</taxon>
        <taxon>Bacteroidota</taxon>
        <taxon>Chitinophagia</taxon>
        <taxon>Chitinophagales</taxon>
        <taxon>Chitinophagaceae</taxon>
        <taxon>Rhizosphaericola</taxon>
    </lineage>
</organism>
<feature type="domain" description="Bacterial sugar transferase" evidence="8">
    <location>
        <begin position="277"/>
        <end position="461"/>
    </location>
</feature>
<evidence type="ECO:0000256" key="4">
    <source>
        <dbReference type="ARBA" id="ARBA00022692"/>
    </source>
</evidence>
<evidence type="ECO:0000256" key="1">
    <source>
        <dbReference type="ARBA" id="ARBA00004141"/>
    </source>
</evidence>
<gene>
    <name evidence="9" type="ORF">E0W69_004640</name>
</gene>
<comment type="similarity">
    <text evidence="2">Belongs to the bacterial sugar transferase family.</text>
</comment>
<dbReference type="AlphaFoldDB" id="A0A5P2G2C8"/>
<feature type="transmembrane region" description="Helical" evidence="7">
    <location>
        <begin position="282"/>
        <end position="304"/>
    </location>
</feature>
<protein>
    <submittedName>
        <fullName evidence="9">Exopolysaccharide biosynthesis polyprenyl glycosylphosphotransferase</fullName>
    </submittedName>
</protein>
<evidence type="ECO:0000256" key="5">
    <source>
        <dbReference type="ARBA" id="ARBA00022989"/>
    </source>
</evidence>
<dbReference type="GO" id="GO:0016780">
    <property type="term" value="F:phosphotransferase activity, for other substituted phosphate groups"/>
    <property type="evidence" value="ECO:0007669"/>
    <property type="project" value="TreeGrafter"/>
</dbReference>
<reference evidence="9 10" key="1">
    <citation type="submission" date="2019-09" db="EMBL/GenBank/DDBJ databases">
        <title>Complete genome sequence of Arachidicoccus sp. B3-10 isolated from apple orchard soil.</title>
        <authorList>
            <person name="Kim H.S."/>
            <person name="Han K.-I."/>
            <person name="Suh M.K."/>
            <person name="Lee K.C."/>
            <person name="Eom M.K."/>
            <person name="Kim J.-S."/>
            <person name="Kang S.W."/>
            <person name="Sin Y."/>
            <person name="Lee J.-S."/>
        </authorList>
    </citation>
    <scope>NUCLEOTIDE SEQUENCE [LARGE SCALE GENOMIC DNA]</scope>
    <source>
        <strain evidence="9 10">B3-10</strain>
    </source>
</reference>
<feature type="transmembrane region" description="Helical" evidence="7">
    <location>
        <begin position="107"/>
        <end position="127"/>
    </location>
</feature>